<sequence length="260" mass="30019">MESDEDDFDRPIVLSRQGGCLVRQIGPGVVSKRGTRVTQNEAVALQLVKEHTDVPVPTFYLSKFFIKNGDQWDSIMMEMVDGTPLNHVWDGFGDDVKLRICREIWDFVAKLREIPRPEELAHLYQCGADGSPSTDVLLKDLRSPPAPILDDDALRARIYERYYDNNGRLYEGTLPDMLPRSSVSVFTHGDLTPRNIMVQEGRITGIIDWETAGWYPDYWEYANIMKPSKDRDWMSWMDRTKPEQWDINGIVKARKVLFSF</sequence>
<reference evidence="1 2" key="1">
    <citation type="journal article" date="2022" name="New Phytol.">
        <title>Ecological generalism drives hyperdiversity of secondary metabolite gene clusters in xylarialean endophytes.</title>
        <authorList>
            <person name="Franco M.E.E."/>
            <person name="Wisecaver J.H."/>
            <person name="Arnold A.E."/>
            <person name="Ju Y.M."/>
            <person name="Slot J.C."/>
            <person name="Ahrendt S."/>
            <person name="Moore L.P."/>
            <person name="Eastman K.E."/>
            <person name="Scott K."/>
            <person name="Konkel Z."/>
            <person name="Mondo S.J."/>
            <person name="Kuo A."/>
            <person name="Hayes R.D."/>
            <person name="Haridas S."/>
            <person name="Andreopoulos B."/>
            <person name="Riley R."/>
            <person name="LaButti K."/>
            <person name="Pangilinan J."/>
            <person name="Lipzen A."/>
            <person name="Amirebrahimi M."/>
            <person name="Yan J."/>
            <person name="Adam C."/>
            <person name="Keymanesh K."/>
            <person name="Ng V."/>
            <person name="Louie K."/>
            <person name="Northen T."/>
            <person name="Drula E."/>
            <person name="Henrissat B."/>
            <person name="Hsieh H.M."/>
            <person name="Youens-Clark K."/>
            <person name="Lutzoni F."/>
            <person name="Miadlikowska J."/>
            <person name="Eastwood D.C."/>
            <person name="Hamelin R.C."/>
            <person name="Grigoriev I.V."/>
            <person name="U'Ren J.M."/>
        </authorList>
    </citation>
    <scope>NUCLEOTIDE SEQUENCE [LARGE SCALE GENOMIC DNA]</scope>
    <source>
        <strain evidence="1 2">ER1909</strain>
    </source>
</reference>
<name>A0ACC0D581_9PEZI</name>
<keyword evidence="2" id="KW-1185">Reference proteome</keyword>
<comment type="caution">
    <text evidence="1">The sequence shown here is derived from an EMBL/GenBank/DDBJ whole genome shotgun (WGS) entry which is preliminary data.</text>
</comment>
<evidence type="ECO:0000313" key="1">
    <source>
        <dbReference type="EMBL" id="KAI6087806.1"/>
    </source>
</evidence>
<gene>
    <name evidence="1" type="ORF">F4821DRAFT_277492</name>
</gene>
<dbReference type="EMBL" id="MU394305">
    <property type="protein sequence ID" value="KAI6087806.1"/>
    <property type="molecule type" value="Genomic_DNA"/>
</dbReference>
<proteinExistence type="predicted"/>
<evidence type="ECO:0000313" key="2">
    <source>
        <dbReference type="Proteomes" id="UP001497680"/>
    </source>
</evidence>
<protein>
    <submittedName>
        <fullName evidence="1">Kinase-like protein</fullName>
    </submittedName>
</protein>
<dbReference type="Proteomes" id="UP001497680">
    <property type="component" value="Unassembled WGS sequence"/>
</dbReference>
<organism evidence="1 2">
    <name type="scientific">Hypoxylon rubiginosum</name>
    <dbReference type="NCBI Taxonomy" id="110542"/>
    <lineage>
        <taxon>Eukaryota</taxon>
        <taxon>Fungi</taxon>
        <taxon>Dikarya</taxon>
        <taxon>Ascomycota</taxon>
        <taxon>Pezizomycotina</taxon>
        <taxon>Sordariomycetes</taxon>
        <taxon>Xylariomycetidae</taxon>
        <taxon>Xylariales</taxon>
        <taxon>Hypoxylaceae</taxon>
        <taxon>Hypoxylon</taxon>
    </lineage>
</organism>
<accession>A0ACC0D581</accession>